<sequence length="89" mass="10104">MEIKEDVKADLHKRLRRIEGQVRGIQGMLEEDRECRDIVTQIAAVTKAMEQVGFKMLASGLVSCLQDPERSAAEGYPVEEVERLFLKLT</sequence>
<dbReference type="EMBL" id="CAEZSU010000099">
    <property type="protein sequence ID" value="CAB4553044.1"/>
    <property type="molecule type" value="Genomic_DNA"/>
</dbReference>
<evidence type="ECO:0000313" key="3">
    <source>
        <dbReference type="EMBL" id="CAB4571618.1"/>
    </source>
</evidence>
<name>A0A6J6DQI5_9ZZZZ</name>
<dbReference type="AlphaFoldDB" id="A0A6J6DQI5"/>
<dbReference type="EMBL" id="CAEZXE010000015">
    <property type="protein sequence ID" value="CAB4670179.1"/>
    <property type="molecule type" value="Genomic_DNA"/>
</dbReference>
<dbReference type="Pfam" id="PF02583">
    <property type="entry name" value="Trns_repr_metal"/>
    <property type="match status" value="1"/>
</dbReference>
<organism evidence="2">
    <name type="scientific">freshwater metagenome</name>
    <dbReference type="NCBI Taxonomy" id="449393"/>
    <lineage>
        <taxon>unclassified sequences</taxon>
        <taxon>metagenomes</taxon>
        <taxon>ecological metagenomes</taxon>
    </lineage>
</organism>
<dbReference type="GO" id="GO:0006355">
    <property type="term" value="P:regulation of DNA-templated transcription"/>
    <property type="evidence" value="ECO:0007669"/>
    <property type="project" value="InterPro"/>
</dbReference>
<reference evidence="2" key="1">
    <citation type="submission" date="2020-05" db="EMBL/GenBank/DDBJ databases">
        <authorList>
            <person name="Chiriac C."/>
            <person name="Salcher M."/>
            <person name="Ghai R."/>
            <person name="Kavagutti S V."/>
        </authorList>
    </citation>
    <scope>NUCLEOTIDE SEQUENCE</scope>
</reference>
<dbReference type="GO" id="GO:0003677">
    <property type="term" value="F:DNA binding"/>
    <property type="evidence" value="ECO:0007669"/>
    <property type="project" value="InterPro"/>
</dbReference>
<dbReference type="Gene3D" id="1.20.58.1000">
    <property type="entry name" value="Metal-sensitive repressor, helix protomer"/>
    <property type="match status" value="1"/>
</dbReference>
<dbReference type="PANTHER" id="PTHR33677:SF5">
    <property type="entry name" value="TRANSCRIPTIONAL REPRESSOR FRMR"/>
    <property type="match status" value="1"/>
</dbReference>
<accession>A0A6J6DQI5</accession>
<proteinExistence type="predicted"/>
<dbReference type="EMBL" id="CAEZTG010000067">
    <property type="protein sequence ID" value="CAB4565716.1"/>
    <property type="molecule type" value="Genomic_DNA"/>
</dbReference>
<dbReference type="InterPro" id="IPR038390">
    <property type="entry name" value="Metal_Tscrpt_repr_sf"/>
</dbReference>
<evidence type="ECO:0000313" key="5">
    <source>
        <dbReference type="EMBL" id="CAB4670179.1"/>
    </source>
</evidence>
<evidence type="ECO:0000313" key="4">
    <source>
        <dbReference type="EMBL" id="CAB4638164.1"/>
    </source>
</evidence>
<protein>
    <submittedName>
        <fullName evidence="2">Unannotated protein</fullName>
    </submittedName>
</protein>
<gene>
    <name evidence="1" type="ORF">UFOPK1495_01008</name>
    <name evidence="2" type="ORF">UFOPK1603_00871</name>
    <name evidence="3" type="ORF">UFOPK1711_00545</name>
    <name evidence="4" type="ORF">UFOPK2143_00383</name>
    <name evidence="5" type="ORF">UFOPK2350_00300</name>
</gene>
<dbReference type="GO" id="GO:0046872">
    <property type="term" value="F:metal ion binding"/>
    <property type="evidence" value="ECO:0007669"/>
    <property type="project" value="InterPro"/>
</dbReference>
<dbReference type="PANTHER" id="PTHR33677">
    <property type="entry name" value="TRANSCRIPTIONAL REPRESSOR FRMR-RELATED"/>
    <property type="match status" value="1"/>
</dbReference>
<dbReference type="EMBL" id="CAEZTR010000022">
    <property type="protein sequence ID" value="CAB4571618.1"/>
    <property type="molecule type" value="Genomic_DNA"/>
</dbReference>
<dbReference type="EMBL" id="CAEZVV010000012">
    <property type="protein sequence ID" value="CAB4638164.1"/>
    <property type="molecule type" value="Genomic_DNA"/>
</dbReference>
<dbReference type="CDD" id="cd10148">
    <property type="entry name" value="CsoR-like_DUF156"/>
    <property type="match status" value="1"/>
</dbReference>
<evidence type="ECO:0000313" key="1">
    <source>
        <dbReference type="EMBL" id="CAB4553044.1"/>
    </source>
</evidence>
<evidence type="ECO:0000313" key="2">
    <source>
        <dbReference type="EMBL" id="CAB4565716.1"/>
    </source>
</evidence>
<dbReference type="InterPro" id="IPR003735">
    <property type="entry name" value="Metal_Tscrpt_repr"/>
</dbReference>